<dbReference type="Proteomes" id="UP000499080">
    <property type="component" value="Unassembled WGS sequence"/>
</dbReference>
<dbReference type="AlphaFoldDB" id="A0A4Y2Q3N5"/>
<dbReference type="EMBL" id="BGPR01012994">
    <property type="protein sequence ID" value="GBN58768.1"/>
    <property type="molecule type" value="Genomic_DNA"/>
</dbReference>
<gene>
    <name evidence="1" type="ORF">AVEN_120836_1</name>
</gene>
<comment type="caution">
    <text evidence="1">The sequence shown here is derived from an EMBL/GenBank/DDBJ whole genome shotgun (WGS) entry which is preliminary data.</text>
</comment>
<evidence type="ECO:0000313" key="2">
    <source>
        <dbReference type="Proteomes" id="UP000499080"/>
    </source>
</evidence>
<proteinExistence type="predicted"/>
<reference evidence="1 2" key="1">
    <citation type="journal article" date="2019" name="Sci. Rep.">
        <title>Orb-weaving spider Araneus ventricosus genome elucidates the spidroin gene catalogue.</title>
        <authorList>
            <person name="Kono N."/>
            <person name="Nakamura H."/>
            <person name="Ohtoshi R."/>
            <person name="Moran D.A.P."/>
            <person name="Shinohara A."/>
            <person name="Yoshida Y."/>
            <person name="Fujiwara M."/>
            <person name="Mori M."/>
            <person name="Tomita M."/>
            <person name="Arakawa K."/>
        </authorList>
    </citation>
    <scope>NUCLEOTIDE SEQUENCE [LARGE SCALE GENOMIC DNA]</scope>
</reference>
<evidence type="ECO:0000313" key="1">
    <source>
        <dbReference type="EMBL" id="GBN58768.1"/>
    </source>
</evidence>
<name>A0A4Y2Q3N5_ARAVE</name>
<organism evidence="1 2">
    <name type="scientific">Araneus ventricosus</name>
    <name type="common">Orbweaver spider</name>
    <name type="synonym">Epeira ventricosa</name>
    <dbReference type="NCBI Taxonomy" id="182803"/>
    <lineage>
        <taxon>Eukaryota</taxon>
        <taxon>Metazoa</taxon>
        <taxon>Ecdysozoa</taxon>
        <taxon>Arthropoda</taxon>
        <taxon>Chelicerata</taxon>
        <taxon>Arachnida</taxon>
        <taxon>Araneae</taxon>
        <taxon>Araneomorphae</taxon>
        <taxon>Entelegynae</taxon>
        <taxon>Araneoidea</taxon>
        <taxon>Araneidae</taxon>
        <taxon>Araneus</taxon>
    </lineage>
</organism>
<protein>
    <submittedName>
        <fullName evidence="1">Uncharacterized protein</fullName>
    </submittedName>
</protein>
<accession>A0A4Y2Q3N5</accession>
<keyword evidence="2" id="KW-1185">Reference proteome</keyword>
<sequence>MYWEAQGRCARTLRLRCLGGKGKTGPLSKMGKKIEVKMVSTPHPQFLQENRTGWVPAGWSEGGNAFTLLNLIPFSLILTYPIETPLTHIDLPHSNPVHP</sequence>